<dbReference type="SUPFAM" id="SSF48452">
    <property type="entry name" value="TPR-like"/>
    <property type="match status" value="1"/>
</dbReference>
<dbReference type="Proteomes" id="UP001642360">
    <property type="component" value="Unassembled WGS sequence"/>
</dbReference>
<dbReference type="PANTHER" id="PTHR45641:SF19">
    <property type="entry name" value="NEPHROCYSTIN-3"/>
    <property type="match status" value="1"/>
</dbReference>
<organism evidence="4 5">
    <name type="scientific">Ilex paraguariensis</name>
    <name type="common">yerba mate</name>
    <dbReference type="NCBI Taxonomy" id="185542"/>
    <lineage>
        <taxon>Eukaryota</taxon>
        <taxon>Viridiplantae</taxon>
        <taxon>Streptophyta</taxon>
        <taxon>Embryophyta</taxon>
        <taxon>Tracheophyta</taxon>
        <taxon>Spermatophyta</taxon>
        <taxon>Magnoliopsida</taxon>
        <taxon>eudicotyledons</taxon>
        <taxon>Gunneridae</taxon>
        <taxon>Pentapetalae</taxon>
        <taxon>asterids</taxon>
        <taxon>campanulids</taxon>
        <taxon>Aquifoliales</taxon>
        <taxon>Aquifoliaceae</taxon>
        <taxon>Ilex</taxon>
    </lineage>
</organism>
<dbReference type="Gene3D" id="1.25.40.10">
    <property type="entry name" value="Tetratricopeptide repeat domain"/>
    <property type="match status" value="2"/>
</dbReference>
<dbReference type="PANTHER" id="PTHR45641">
    <property type="entry name" value="TETRATRICOPEPTIDE REPEAT PROTEIN (AFU_ORTHOLOGUE AFUA_6G03870)"/>
    <property type="match status" value="1"/>
</dbReference>
<keyword evidence="5" id="KW-1185">Reference proteome</keyword>
<keyword evidence="2 3" id="KW-0802">TPR repeat</keyword>
<comment type="caution">
    <text evidence="4">The sequence shown here is derived from an EMBL/GenBank/DDBJ whole genome shotgun (WGS) entry which is preliminary data.</text>
</comment>
<dbReference type="InterPro" id="IPR019734">
    <property type="entry name" value="TPR_rpt"/>
</dbReference>
<dbReference type="EMBL" id="CAUOFW020001591">
    <property type="protein sequence ID" value="CAK9146545.1"/>
    <property type="molecule type" value="Genomic_DNA"/>
</dbReference>
<dbReference type="InterPro" id="IPR011990">
    <property type="entry name" value="TPR-like_helical_dom_sf"/>
</dbReference>
<dbReference type="Pfam" id="PF13374">
    <property type="entry name" value="TPR_10"/>
    <property type="match status" value="1"/>
</dbReference>
<proteinExistence type="predicted"/>
<dbReference type="Pfam" id="PF13181">
    <property type="entry name" value="TPR_8"/>
    <property type="match status" value="1"/>
</dbReference>
<evidence type="ECO:0000313" key="4">
    <source>
        <dbReference type="EMBL" id="CAK9146545.1"/>
    </source>
</evidence>
<reference evidence="4 5" key="1">
    <citation type="submission" date="2024-02" db="EMBL/GenBank/DDBJ databases">
        <authorList>
            <person name="Vignale AGUSTIN F."/>
            <person name="Sosa J E."/>
            <person name="Modenutti C."/>
        </authorList>
    </citation>
    <scope>NUCLEOTIDE SEQUENCE [LARGE SCALE GENOMIC DNA]</scope>
</reference>
<keyword evidence="1" id="KW-0677">Repeat</keyword>
<evidence type="ECO:0000256" key="3">
    <source>
        <dbReference type="PROSITE-ProRule" id="PRU00339"/>
    </source>
</evidence>
<dbReference type="PROSITE" id="PS50005">
    <property type="entry name" value="TPR"/>
    <property type="match status" value="1"/>
</dbReference>
<evidence type="ECO:0000256" key="1">
    <source>
        <dbReference type="ARBA" id="ARBA00022737"/>
    </source>
</evidence>
<evidence type="ECO:0000313" key="5">
    <source>
        <dbReference type="Proteomes" id="UP001642360"/>
    </source>
</evidence>
<accession>A0ABC8RPP5</accession>
<dbReference type="SMART" id="SM00028">
    <property type="entry name" value="TPR"/>
    <property type="match status" value="6"/>
</dbReference>
<feature type="repeat" description="TPR" evidence="3">
    <location>
        <begin position="18"/>
        <end position="51"/>
    </location>
</feature>
<name>A0ABC8RPP5_9AQUA</name>
<gene>
    <name evidence="4" type="ORF">ILEXP_LOCUS14400</name>
</gene>
<sequence>MELNEVVNGLKDDEPLLDSVLVHMGSMYSSLGKFDKSMLSYRRALKILESKYGNKSTLLITPLLGTAKVLGSTGRATKAIEMYHRAISILELSRDAESEELVIPLFALGRLLIKEGRAVDAENPFNRILNIYTKLYGEEDGRVGMAMCSLAHAKCVKGNVDEAIDLYRNALHVLKDSKYMALDDDIMEKMRIDLAELLHVVGRGKEGRALLEECLLITEKYKGKDHPGIVTHLINLATSYLRSKDFVEAERLLRTSLDIMSKTAPPDDQSITFPMLHLAVTLYNLNRNEEAEQLALDVLRIREKAFGKESLPVGEALDCLVSIQTSLEKDGSELLQLLKRVLRIQEKAFGRESKAVVETLRKIVFYLDKLGLKEEKFPLQKRLSMLRDKYKKTMQY</sequence>
<dbReference type="AlphaFoldDB" id="A0ABC8RPP5"/>
<evidence type="ECO:0000256" key="2">
    <source>
        <dbReference type="ARBA" id="ARBA00022803"/>
    </source>
</evidence>
<evidence type="ECO:0008006" key="6">
    <source>
        <dbReference type="Google" id="ProtNLM"/>
    </source>
</evidence>
<protein>
    <recommendedName>
        <fullName evidence="6">Kinesin light chain</fullName>
    </recommendedName>
</protein>
<dbReference type="Pfam" id="PF13424">
    <property type="entry name" value="TPR_12"/>
    <property type="match status" value="2"/>
</dbReference>